<sequence length="212" mass="21527">MRKVARIALTAASRQDLVGAWTRLGFALDPGGNGVTLADGVALAFAATDDPARRAASVGLSAAPGAPPSLPVDEAAACFHLVEAFPAAPAPDHPNGALRLSEVAAIAPEPANHGEYLSALTGQREMLATSAGLEIRLDGGTSLQVLSPSAFAFRFGVTPQASGFRIAGLVFAVKNARQTEGVLVANKVMSIFQVGRLAAGDAEGVAVAFEQG</sequence>
<gene>
    <name evidence="1" type="ORF">K2U94_16020</name>
</gene>
<name>A0ABS9Z987_9HYPH</name>
<comment type="caution">
    <text evidence="1">The sequence shown here is derived from an EMBL/GenBank/DDBJ whole genome shotgun (WGS) entry which is preliminary data.</text>
</comment>
<reference evidence="1" key="1">
    <citation type="journal article" date="2022" name="ISME J.">
        <title>Identification of active gaseous-alkane degraders at natural gas seeps.</title>
        <authorList>
            <person name="Farhan Ul Haque M."/>
            <person name="Hernandez M."/>
            <person name="Crombie A.T."/>
            <person name="Murrell J.C."/>
        </authorList>
    </citation>
    <scope>NUCLEOTIDE SEQUENCE</scope>
    <source>
        <strain evidence="1">PC2</strain>
    </source>
</reference>
<keyword evidence="2" id="KW-1185">Reference proteome</keyword>
<proteinExistence type="predicted"/>
<dbReference type="Proteomes" id="UP001139104">
    <property type="component" value="Unassembled WGS sequence"/>
</dbReference>
<dbReference type="RefSeq" id="WP_243068153.1">
    <property type="nucleotide sequence ID" value="NZ_JAIVFK010000035.1"/>
</dbReference>
<dbReference type="EMBL" id="JAIVFP010000001">
    <property type="protein sequence ID" value="MCI4684250.1"/>
    <property type="molecule type" value="Genomic_DNA"/>
</dbReference>
<protein>
    <recommendedName>
        <fullName evidence="3">VOC family protein</fullName>
    </recommendedName>
</protein>
<accession>A0ABS9Z987</accession>
<evidence type="ECO:0000313" key="2">
    <source>
        <dbReference type="Proteomes" id="UP001139104"/>
    </source>
</evidence>
<evidence type="ECO:0008006" key="3">
    <source>
        <dbReference type="Google" id="ProtNLM"/>
    </source>
</evidence>
<organism evidence="1 2">
    <name type="scientific">Candidatus Rhodoblastus alkanivorans</name>
    <dbReference type="NCBI Taxonomy" id="2954117"/>
    <lineage>
        <taxon>Bacteria</taxon>
        <taxon>Pseudomonadati</taxon>
        <taxon>Pseudomonadota</taxon>
        <taxon>Alphaproteobacteria</taxon>
        <taxon>Hyphomicrobiales</taxon>
        <taxon>Rhodoblastaceae</taxon>
        <taxon>Rhodoblastus</taxon>
    </lineage>
</organism>
<evidence type="ECO:0000313" key="1">
    <source>
        <dbReference type="EMBL" id="MCI4684250.1"/>
    </source>
</evidence>